<dbReference type="InterPro" id="IPR002797">
    <property type="entry name" value="Polysacc_synth"/>
</dbReference>
<dbReference type="PANTHER" id="PTHR30250:SF11">
    <property type="entry name" value="O-ANTIGEN TRANSPORTER-RELATED"/>
    <property type="match status" value="1"/>
</dbReference>
<feature type="transmembrane region" description="Helical" evidence="6">
    <location>
        <begin position="238"/>
        <end position="262"/>
    </location>
</feature>
<protein>
    <submittedName>
        <fullName evidence="7">Oligosaccharide flippase family protein</fullName>
    </submittedName>
</protein>
<keyword evidence="5 6" id="KW-0472">Membrane</keyword>
<evidence type="ECO:0000313" key="7">
    <source>
        <dbReference type="EMBL" id="MFC0681411.1"/>
    </source>
</evidence>
<feature type="transmembrane region" description="Helical" evidence="6">
    <location>
        <begin position="135"/>
        <end position="156"/>
    </location>
</feature>
<comment type="subcellular location">
    <subcellularLocation>
        <location evidence="1">Cell membrane</location>
        <topology evidence="1">Multi-pass membrane protein</topology>
    </subcellularLocation>
</comment>
<keyword evidence="4 6" id="KW-1133">Transmembrane helix</keyword>
<feature type="transmembrane region" description="Helical" evidence="6">
    <location>
        <begin position="103"/>
        <end position="123"/>
    </location>
</feature>
<evidence type="ECO:0000256" key="1">
    <source>
        <dbReference type="ARBA" id="ARBA00004651"/>
    </source>
</evidence>
<evidence type="ECO:0000256" key="6">
    <source>
        <dbReference type="SAM" id="Phobius"/>
    </source>
</evidence>
<evidence type="ECO:0000256" key="5">
    <source>
        <dbReference type="ARBA" id="ARBA00023136"/>
    </source>
</evidence>
<feature type="transmembrane region" description="Helical" evidence="6">
    <location>
        <begin position="317"/>
        <end position="339"/>
    </location>
</feature>
<feature type="transmembrane region" description="Helical" evidence="6">
    <location>
        <begin position="33"/>
        <end position="59"/>
    </location>
</feature>
<sequence>MILMVASSLLVPAAGILTAPILAQALGAEGRGAVAAALAPGLLAVSIATLGLPEALTFYLAKHPRVTRVAVAWSSAVAAVLGAVCLIAVFLALPFLSVGDADLADLIMLATALVIPALVVNMMRGAATGRQMWTAVALERVANAILRIAGLGVLFILGELTVLTAVLVSSIAPLVAGVVYWKLFTRPPRHEVDEPLAGPLAKLLLTFGSRVWIGAVASMVYARLSQIIMAPLSNLTELGLFVVAITIADVPLIVAFTIQGTLFGVNSKTTNAAQITATSRISLLVGAVGCLVIGVSLPAWIGPVFGAEFTDATVPTWLLLLAAVISLPGLMAAAGLGAWGRPGLRSLGLIVTLLVNVPLFVLLVPAWGAVGAGWAGIAGNVAMTLFNVLAASRVMTVPPSAFFALNSGDIRQVRHEVRRLVRRGRK</sequence>
<keyword evidence="3 6" id="KW-0812">Transmembrane</keyword>
<dbReference type="EMBL" id="JBHLTG010000008">
    <property type="protein sequence ID" value="MFC0681411.1"/>
    <property type="molecule type" value="Genomic_DNA"/>
</dbReference>
<name>A0ABV6RWP7_9GAMM</name>
<evidence type="ECO:0000256" key="4">
    <source>
        <dbReference type="ARBA" id="ARBA00022989"/>
    </source>
</evidence>
<organism evidence="7 8">
    <name type="scientific">Lysobacter korlensis</name>
    <dbReference type="NCBI Taxonomy" id="553636"/>
    <lineage>
        <taxon>Bacteria</taxon>
        <taxon>Pseudomonadati</taxon>
        <taxon>Pseudomonadota</taxon>
        <taxon>Gammaproteobacteria</taxon>
        <taxon>Lysobacterales</taxon>
        <taxon>Lysobacteraceae</taxon>
        <taxon>Lysobacter</taxon>
    </lineage>
</organism>
<dbReference type="RefSeq" id="WP_386674013.1">
    <property type="nucleotide sequence ID" value="NZ_JBHLTG010000008.1"/>
</dbReference>
<accession>A0ABV6RWP7</accession>
<reference evidence="7 8" key="1">
    <citation type="submission" date="2024-09" db="EMBL/GenBank/DDBJ databases">
        <authorList>
            <person name="Sun Q."/>
            <person name="Mori K."/>
        </authorList>
    </citation>
    <scope>NUCLEOTIDE SEQUENCE [LARGE SCALE GENOMIC DNA]</scope>
    <source>
        <strain evidence="7 8">KCTC 23076</strain>
    </source>
</reference>
<dbReference type="InterPro" id="IPR050833">
    <property type="entry name" value="Poly_Biosynth_Transport"/>
</dbReference>
<comment type="caution">
    <text evidence="7">The sequence shown here is derived from an EMBL/GenBank/DDBJ whole genome shotgun (WGS) entry which is preliminary data.</text>
</comment>
<keyword evidence="2" id="KW-1003">Cell membrane</keyword>
<feature type="transmembrane region" description="Helical" evidence="6">
    <location>
        <begin position="283"/>
        <end position="305"/>
    </location>
</feature>
<dbReference type="Pfam" id="PF01943">
    <property type="entry name" value="Polysacc_synt"/>
    <property type="match status" value="1"/>
</dbReference>
<feature type="transmembrane region" description="Helical" evidence="6">
    <location>
        <begin position="162"/>
        <end position="181"/>
    </location>
</feature>
<proteinExistence type="predicted"/>
<feature type="transmembrane region" description="Helical" evidence="6">
    <location>
        <begin position="346"/>
        <end position="367"/>
    </location>
</feature>
<dbReference type="PANTHER" id="PTHR30250">
    <property type="entry name" value="PST FAMILY PREDICTED COLANIC ACID TRANSPORTER"/>
    <property type="match status" value="1"/>
</dbReference>
<dbReference type="Proteomes" id="UP001589896">
    <property type="component" value="Unassembled WGS sequence"/>
</dbReference>
<keyword evidence="8" id="KW-1185">Reference proteome</keyword>
<evidence type="ECO:0000256" key="3">
    <source>
        <dbReference type="ARBA" id="ARBA00022692"/>
    </source>
</evidence>
<gene>
    <name evidence="7" type="ORF">ACFFGH_26575</name>
</gene>
<feature type="transmembrane region" description="Helical" evidence="6">
    <location>
        <begin position="71"/>
        <end position="97"/>
    </location>
</feature>
<evidence type="ECO:0000313" key="8">
    <source>
        <dbReference type="Proteomes" id="UP001589896"/>
    </source>
</evidence>
<evidence type="ECO:0000256" key="2">
    <source>
        <dbReference type="ARBA" id="ARBA00022475"/>
    </source>
</evidence>